<keyword evidence="3" id="KW-0067">ATP-binding</keyword>
<dbReference type="AlphaFoldDB" id="A0A9D4MA73"/>
<protein>
    <recommendedName>
        <fullName evidence="6">Heat shock 70 kDa protein 12A</fullName>
    </recommendedName>
</protein>
<dbReference type="EMBL" id="JAIWYP010000002">
    <property type="protein sequence ID" value="KAH3872569.1"/>
    <property type="molecule type" value="Genomic_DNA"/>
</dbReference>
<evidence type="ECO:0000256" key="1">
    <source>
        <dbReference type="ARBA" id="ARBA00007381"/>
    </source>
</evidence>
<dbReference type="CDD" id="cd10229">
    <property type="entry name" value="ASKHA_NBD_HSP70_HSPA12"/>
    <property type="match status" value="1"/>
</dbReference>
<evidence type="ECO:0000256" key="2">
    <source>
        <dbReference type="ARBA" id="ARBA00022741"/>
    </source>
</evidence>
<evidence type="ECO:0000313" key="5">
    <source>
        <dbReference type="Proteomes" id="UP000828390"/>
    </source>
</evidence>
<reference evidence="4" key="1">
    <citation type="journal article" date="2019" name="bioRxiv">
        <title>The Genome of the Zebra Mussel, Dreissena polymorpha: A Resource for Invasive Species Research.</title>
        <authorList>
            <person name="McCartney M.A."/>
            <person name="Auch B."/>
            <person name="Kono T."/>
            <person name="Mallez S."/>
            <person name="Zhang Y."/>
            <person name="Obille A."/>
            <person name="Becker A."/>
            <person name="Abrahante J.E."/>
            <person name="Garbe J."/>
            <person name="Badalamenti J.P."/>
            <person name="Herman A."/>
            <person name="Mangelson H."/>
            <person name="Liachko I."/>
            <person name="Sullivan S."/>
            <person name="Sone E.D."/>
            <person name="Koren S."/>
            <person name="Silverstein K.A.T."/>
            <person name="Beckman K.B."/>
            <person name="Gohl D.M."/>
        </authorList>
    </citation>
    <scope>NUCLEOTIDE SEQUENCE</scope>
    <source>
        <strain evidence="4">Duluth1</strain>
        <tissue evidence="4">Whole animal</tissue>
    </source>
</reference>
<comment type="caution">
    <text evidence="4">The sequence shown here is derived from an EMBL/GenBank/DDBJ whole genome shotgun (WGS) entry which is preliminary data.</text>
</comment>
<evidence type="ECO:0008006" key="6">
    <source>
        <dbReference type="Google" id="ProtNLM"/>
    </source>
</evidence>
<dbReference type="SUPFAM" id="SSF53067">
    <property type="entry name" value="Actin-like ATPase domain"/>
    <property type="match status" value="2"/>
</dbReference>
<dbReference type="Proteomes" id="UP000828390">
    <property type="component" value="Unassembled WGS sequence"/>
</dbReference>
<dbReference type="Gene3D" id="3.30.420.40">
    <property type="match status" value="2"/>
</dbReference>
<proteinExistence type="inferred from homology"/>
<sequence>MEEHSSIFISLAFDFGTTYSGYAFSFKSSPTDVNVNCNWYAGSGKLVSQKTSTSLLLDPDGKVHSFGFEAEDKYANLAEEGIHHAWRLFRRFKMFLYNDPGLASTSTVDDTEGRSYFAILLFTMAIRFLHQHALQLLNQRNIVVKETDIRYVITVPAIWGVPAKQFMRVAATDAGIDGERLKIALEPETASIWCERQGQRFTGNKFMLVDLGGGTADISVHEKRPDGRLRNIHAPSGGPWGGTCVDENYIKFLSEVFGKEALQDLKKTDMCDYLELMRDFEMKKRAFDFQSGHWIIFRIPVSLWNRAENQLGQTIDNRLRSLTYGSNVTATSGAKLKVHQSVVKAWLDEPVSKLLVHLEKILKEKHIEDIQHLVLVGGFGECRYVQQRIQSELKGMQLIVPEDAGLVVLKGAVVFGHSPEIIASRVMAFTYGVRRYQRFNPAKHRDEMKVFKQGEWLVPNCFKVFVRANEEIAIDDSVSYNCTPTGKVSRIVIYMTREREPKYTTDAGCKRVASLKLLNSEDIPYTEQKCVVSFLFADTELIVKAQNRVTGNVTILPLGWLDRRNSDLSADGLDETLELMV</sequence>
<evidence type="ECO:0000256" key="3">
    <source>
        <dbReference type="ARBA" id="ARBA00022840"/>
    </source>
</evidence>
<dbReference type="GO" id="GO:0005524">
    <property type="term" value="F:ATP binding"/>
    <property type="evidence" value="ECO:0007669"/>
    <property type="project" value="UniProtKB-KW"/>
</dbReference>
<gene>
    <name evidence="4" type="ORF">DPMN_035787</name>
</gene>
<dbReference type="GO" id="GO:0140662">
    <property type="term" value="F:ATP-dependent protein folding chaperone"/>
    <property type="evidence" value="ECO:0007669"/>
    <property type="project" value="InterPro"/>
</dbReference>
<dbReference type="Pfam" id="PF00012">
    <property type="entry name" value="HSP70"/>
    <property type="match status" value="1"/>
</dbReference>
<accession>A0A9D4MA73</accession>
<keyword evidence="2" id="KW-0547">Nucleotide-binding</keyword>
<dbReference type="PANTHER" id="PTHR14187:SF5">
    <property type="entry name" value="HEAT SHOCK 70 KDA PROTEIN 12A"/>
    <property type="match status" value="1"/>
</dbReference>
<evidence type="ECO:0000313" key="4">
    <source>
        <dbReference type="EMBL" id="KAH3872569.1"/>
    </source>
</evidence>
<reference evidence="4" key="2">
    <citation type="submission" date="2020-11" db="EMBL/GenBank/DDBJ databases">
        <authorList>
            <person name="McCartney M.A."/>
            <person name="Auch B."/>
            <person name="Kono T."/>
            <person name="Mallez S."/>
            <person name="Becker A."/>
            <person name="Gohl D.M."/>
            <person name="Silverstein K.A.T."/>
            <person name="Koren S."/>
            <person name="Bechman K.B."/>
            <person name="Herman A."/>
            <person name="Abrahante J.E."/>
            <person name="Garbe J."/>
        </authorList>
    </citation>
    <scope>NUCLEOTIDE SEQUENCE</scope>
    <source>
        <strain evidence="4">Duluth1</strain>
        <tissue evidence="4">Whole animal</tissue>
    </source>
</reference>
<dbReference type="InterPro" id="IPR043129">
    <property type="entry name" value="ATPase_NBD"/>
</dbReference>
<name>A0A9D4MA73_DREPO</name>
<comment type="similarity">
    <text evidence="1">Belongs to the heat shock protein 70 family.</text>
</comment>
<keyword evidence="5" id="KW-1185">Reference proteome</keyword>
<organism evidence="4 5">
    <name type="scientific">Dreissena polymorpha</name>
    <name type="common">Zebra mussel</name>
    <name type="synonym">Mytilus polymorpha</name>
    <dbReference type="NCBI Taxonomy" id="45954"/>
    <lineage>
        <taxon>Eukaryota</taxon>
        <taxon>Metazoa</taxon>
        <taxon>Spiralia</taxon>
        <taxon>Lophotrochozoa</taxon>
        <taxon>Mollusca</taxon>
        <taxon>Bivalvia</taxon>
        <taxon>Autobranchia</taxon>
        <taxon>Heteroconchia</taxon>
        <taxon>Euheterodonta</taxon>
        <taxon>Imparidentia</taxon>
        <taxon>Neoheterodontei</taxon>
        <taxon>Myida</taxon>
        <taxon>Dreissenoidea</taxon>
        <taxon>Dreissenidae</taxon>
        <taxon>Dreissena</taxon>
    </lineage>
</organism>
<dbReference type="PANTHER" id="PTHR14187">
    <property type="entry name" value="ALPHA KINASE/ELONGATION FACTOR 2 KINASE"/>
    <property type="match status" value="1"/>
</dbReference>
<dbReference type="InterPro" id="IPR013126">
    <property type="entry name" value="Hsp_70_fam"/>
</dbReference>